<dbReference type="EMBL" id="BARS01000975">
    <property type="protein sequence ID" value="GAF84634.1"/>
    <property type="molecule type" value="Genomic_DNA"/>
</dbReference>
<name>X0SUI0_9ZZZZ</name>
<accession>X0SUI0</accession>
<protein>
    <submittedName>
        <fullName evidence="1">Uncharacterized protein</fullName>
    </submittedName>
</protein>
<dbReference type="AlphaFoldDB" id="X0SUI0"/>
<comment type="caution">
    <text evidence="1">The sequence shown here is derived from an EMBL/GenBank/DDBJ whole genome shotgun (WGS) entry which is preliminary data.</text>
</comment>
<evidence type="ECO:0000313" key="1">
    <source>
        <dbReference type="EMBL" id="GAF84634.1"/>
    </source>
</evidence>
<proteinExistence type="predicted"/>
<organism evidence="1">
    <name type="scientific">marine sediment metagenome</name>
    <dbReference type="NCBI Taxonomy" id="412755"/>
    <lineage>
        <taxon>unclassified sequences</taxon>
        <taxon>metagenomes</taxon>
        <taxon>ecological metagenomes</taxon>
    </lineage>
</organism>
<feature type="non-terminal residue" evidence="1">
    <location>
        <position position="35"/>
    </location>
</feature>
<sequence>MTIQRTYEEINSKIRSGKAVIVTAEEIIPIVEEKG</sequence>
<gene>
    <name evidence="1" type="ORF">S01H1_02092</name>
</gene>
<reference evidence="1" key="1">
    <citation type="journal article" date="2014" name="Front. Microbiol.">
        <title>High frequency of phylogenetically diverse reductive dehalogenase-homologous genes in deep subseafloor sedimentary metagenomes.</title>
        <authorList>
            <person name="Kawai M."/>
            <person name="Futagami T."/>
            <person name="Toyoda A."/>
            <person name="Takaki Y."/>
            <person name="Nishi S."/>
            <person name="Hori S."/>
            <person name="Arai W."/>
            <person name="Tsubouchi T."/>
            <person name="Morono Y."/>
            <person name="Uchiyama I."/>
            <person name="Ito T."/>
            <person name="Fujiyama A."/>
            <person name="Inagaki F."/>
            <person name="Takami H."/>
        </authorList>
    </citation>
    <scope>NUCLEOTIDE SEQUENCE</scope>
    <source>
        <strain evidence="1">Expedition CK06-06</strain>
    </source>
</reference>